<dbReference type="HOGENOM" id="CLU_837793_0_0_1"/>
<proteinExistence type="predicted"/>
<organism evidence="1">
    <name type="scientific">Oryza meridionalis</name>
    <dbReference type="NCBI Taxonomy" id="40149"/>
    <lineage>
        <taxon>Eukaryota</taxon>
        <taxon>Viridiplantae</taxon>
        <taxon>Streptophyta</taxon>
        <taxon>Embryophyta</taxon>
        <taxon>Tracheophyta</taxon>
        <taxon>Spermatophyta</taxon>
        <taxon>Magnoliopsida</taxon>
        <taxon>Liliopsida</taxon>
        <taxon>Poales</taxon>
        <taxon>Poaceae</taxon>
        <taxon>BOP clade</taxon>
        <taxon>Oryzoideae</taxon>
        <taxon>Oryzeae</taxon>
        <taxon>Oryzinae</taxon>
        <taxon>Oryza</taxon>
    </lineage>
</organism>
<dbReference type="STRING" id="40149.A0A0E0FER9"/>
<name>A0A0E0FER9_9ORYZ</name>
<dbReference type="PANTHER" id="PTHR34591">
    <property type="entry name" value="OS03G0653100 PROTEIN-RELATED"/>
    <property type="match status" value="1"/>
</dbReference>
<protein>
    <recommendedName>
        <fullName evidence="3">F-box associated domain-containing protein</fullName>
    </recommendedName>
</protein>
<reference evidence="1" key="2">
    <citation type="submission" date="2018-05" db="EMBL/GenBank/DDBJ databases">
        <title>OmerRS3 (Oryza meridionalis Reference Sequence Version 3).</title>
        <authorList>
            <person name="Zhang J."/>
            <person name="Kudrna D."/>
            <person name="Lee S."/>
            <person name="Talag J."/>
            <person name="Welchert J."/>
            <person name="Wing R.A."/>
        </authorList>
    </citation>
    <scope>NUCLEOTIDE SEQUENCE [LARGE SCALE GENOMIC DNA]</scope>
    <source>
        <strain evidence="1">cv. OR44</strain>
    </source>
</reference>
<dbReference type="PANTHER" id="PTHR34591:SF32">
    <property type="entry name" value="OS03G0653100 PROTEIN"/>
    <property type="match status" value="1"/>
</dbReference>
<evidence type="ECO:0008006" key="3">
    <source>
        <dbReference type="Google" id="ProtNLM"/>
    </source>
</evidence>
<dbReference type="Proteomes" id="UP000008021">
    <property type="component" value="Chromosome 12"/>
</dbReference>
<dbReference type="EnsemblPlants" id="OMERI12G14870.1">
    <property type="protein sequence ID" value="OMERI12G14870.1"/>
    <property type="gene ID" value="OMERI12G14870"/>
</dbReference>
<accession>A0A0E0FER9</accession>
<dbReference type="AlphaFoldDB" id="A0A0E0FER9"/>
<reference evidence="1" key="1">
    <citation type="submission" date="2015-04" db="UniProtKB">
        <authorList>
            <consortium name="EnsemblPlants"/>
        </authorList>
    </citation>
    <scope>IDENTIFICATION</scope>
</reference>
<keyword evidence="2" id="KW-1185">Reference proteome</keyword>
<evidence type="ECO:0000313" key="2">
    <source>
        <dbReference type="Proteomes" id="UP000008021"/>
    </source>
</evidence>
<dbReference type="Gramene" id="OMERI12G14870.1">
    <property type="protein sequence ID" value="OMERI12G14870.1"/>
    <property type="gene ID" value="OMERI12G14870"/>
</dbReference>
<sequence length="332" mass="37783">MGTMADVSLTRVPYYCKTHSVYLRGALYMHCQNDCIIKITPADHKYRVIKLPGDFASNRNASDPFLGKSKDRVHYALVTRLSRLQIWFLNETSSSSSYDDNEWVLKHYVDLGSIIQSYPCKHGRQQWICHNADTKQDKTRELPAVNDMEEFEWAIDKDFDDDVDNISGASESIHHNGQRVSAVLEFHPFRDIVFLYDTKIRVVAYDYSKAKDQDLRMMFLYHNTDKVLFRLQSLMVMKGMIFSEIFPSFISDSVSAHGVTAVPTTLPTFTTRPEHRDTMCGATARTIRSCPRKLTSMACCTAGLAVQVELGERARAPDVGVVQQHVHAQGRS</sequence>
<evidence type="ECO:0000313" key="1">
    <source>
        <dbReference type="EnsemblPlants" id="OMERI12G14870.1"/>
    </source>
</evidence>